<proteinExistence type="predicted"/>
<feature type="signal peptide" evidence="1">
    <location>
        <begin position="1"/>
        <end position="22"/>
    </location>
</feature>
<dbReference type="AlphaFoldDB" id="A0A131ZAX1"/>
<organism evidence="2">
    <name type="scientific">Rhipicephalus appendiculatus</name>
    <name type="common">Brown ear tick</name>
    <dbReference type="NCBI Taxonomy" id="34631"/>
    <lineage>
        <taxon>Eukaryota</taxon>
        <taxon>Metazoa</taxon>
        <taxon>Ecdysozoa</taxon>
        <taxon>Arthropoda</taxon>
        <taxon>Chelicerata</taxon>
        <taxon>Arachnida</taxon>
        <taxon>Acari</taxon>
        <taxon>Parasitiformes</taxon>
        <taxon>Ixodida</taxon>
        <taxon>Ixodoidea</taxon>
        <taxon>Ixodidae</taxon>
        <taxon>Rhipicephalinae</taxon>
        <taxon>Rhipicephalus</taxon>
        <taxon>Rhipicephalus</taxon>
    </lineage>
</organism>
<feature type="non-terminal residue" evidence="2">
    <location>
        <position position="1"/>
    </location>
</feature>
<accession>A0A131ZAX1</accession>
<keyword evidence="1" id="KW-0732">Signal</keyword>
<name>A0A131ZAX1_RHIAP</name>
<feature type="chain" id="PRO_5007287105" evidence="1">
    <location>
        <begin position="23"/>
        <end position="110"/>
    </location>
</feature>
<protein>
    <submittedName>
        <fullName evidence="2">Uncharacterized protein</fullName>
    </submittedName>
</protein>
<evidence type="ECO:0000256" key="1">
    <source>
        <dbReference type="SAM" id="SignalP"/>
    </source>
</evidence>
<sequence>AVYLRHFLPLTVTLLSEAVVSPFGSGEGGGLLGNPPGCHPQRGSGRHLAVCDGQLLRSQPEGEISGKDGRLQRLAFTGDLAAPCDAAYECDAGAGDQAAQPIWRRRANRR</sequence>
<dbReference type="EMBL" id="GEDV01000592">
    <property type="protein sequence ID" value="JAP87965.1"/>
    <property type="molecule type" value="Transcribed_RNA"/>
</dbReference>
<reference evidence="2" key="1">
    <citation type="journal article" date="2016" name="Ticks Tick Borne Dis.">
        <title>De novo assembly and annotation of the salivary gland transcriptome of Rhipicephalus appendiculatus male and female ticks during blood feeding.</title>
        <authorList>
            <person name="de Castro M.H."/>
            <person name="de Klerk D."/>
            <person name="Pienaar R."/>
            <person name="Latif A.A."/>
            <person name="Rees D.J."/>
            <person name="Mans B.J."/>
        </authorList>
    </citation>
    <scope>NUCLEOTIDE SEQUENCE</scope>
    <source>
        <tissue evidence="2">Salivary glands</tissue>
    </source>
</reference>
<evidence type="ECO:0000313" key="2">
    <source>
        <dbReference type="EMBL" id="JAP87965.1"/>
    </source>
</evidence>